<organism evidence="1 2">
    <name type="scientific">Endocarpon pusillum</name>
    <dbReference type="NCBI Taxonomy" id="364733"/>
    <lineage>
        <taxon>Eukaryota</taxon>
        <taxon>Fungi</taxon>
        <taxon>Dikarya</taxon>
        <taxon>Ascomycota</taxon>
        <taxon>Pezizomycotina</taxon>
        <taxon>Eurotiomycetes</taxon>
        <taxon>Chaetothyriomycetidae</taxon>
        <taxon>Verrucariales</taxon>
        <taxon>Verrucariaceae</taxon>
        <taxon>Endocarpon</taxon>
    </lineage>
</organism>
<evidence type="ECO:0000313" key="2">
    <source>
        <dbReference type="Proteomes" id="UP000606974"/>
    </source>
</evidence>
<keyword evidence="2" id="KW-1185">Reference proteome</keyword>
<dbReference type="AlphaFoldDB" id="A0A8H7AII9"/>
<reference evidence="1" key="1">
    <citation type="submission" date="2020-02" db="EMBL/GenBank/DDBJ databases">
        <authorList>
            <person name="Palmer J.M."/>
        </authorList>
    </citation>
    <scope>NUCLEOTIDE SEQUENCE</scope>
    <source>
        <strain evidence="1">EPUS1.4</strain>
        <tissue evidence="1">Thallus</tissue>
    </source>
</reference>
<sequence length="106" mass="11929">MPPATSIRTQYKIKLFGVSLGIKIFQGLVGASNHMEVQHCSDCTRPEMQSAWIQTTSSSFLLFDTLASYAWIKTRTLNDARESIAYIIAQHRSVQSVRLTKDANLH</sequence>
<proteinExistence type="predicted"/>
<protein>
    <submittedName>
        <fullName evidence="1">Uncharacterized protein</fullName>
    </submittedName>
</protein>
<name>A0A8H7AII9_9EURO</name>
<accession>A0A8H7AII9</accession>
<dbReference type="EMBL" id="JAACFV010000065">
    <property type="protein sequence ID" value="KAF7507637.1"/>
    <property type="molecule type" value="Genomic_DNA"/>
</dbReference>
<comment type="caution">
    <text evidence="1">The sequence shown here is derived from an EMBL/GenBank/DDBJ whole genome shotgun (WGS) entry which is preliminary data.</text>
</comment>
<gene>
    <name evidence="1" type="ORF">GJ744_010190</name>
</gene>
<dbReference type="Proteomes" id="UP000606974">
    <property type="component" value="Unassembled WGS sequence"/>
</dbReference>
<evidence type="ECO:0000313" key="1">
    <source>
        <dbReference type="EMBL" id="KAF7507637.1"/>
    </source>
</evidence>